<dbReference type="Proteomes" id="UP000561617">
    <property type="component" value="Unassembled WGS sequence"/>
</dbReference>
<dbReference type="NCBIfam" id="TIGR01716">
    <property type="entry name" value="RGG_Cterm"/>
    <property type="match status" value="1"/>
</dbReference>
<evidence type="ECO:0000259" key="1">
    <source>
        <dbReference type="PROSITE" id="PS50943"/>
    </source>
</evidence>
<comment type="caution">
    <text evidence="2">The sequence shown here is derived from an EMBL/GenBank/DDBJ whole genome shotgun (WGS) entry which is preliminary data.</text>
</comment>
<proteinExistence type="predicted"/>
<protein>
    <submittedName>
        <fullName evidence="2">Helix-turn-helix domain-containing protein</fullName>
    </submittedName>
</protein>
<dbReference type="InterPro" id="IPR010982">
    <property type="entry name" value="Lambda_DNA-bd_dom_sf"/>
</dbReference>
<dbReference type="SUPFAM" id="SSF48452">
    <property type="entry name" value="TPR-like"/>
    <property type="match status" value="1"/>
</dbReference>
<dbReference type="InterPro" id="IPR010057">
    <property type="entry name" value="Transcription_activator_Rgg_C"/>
</dbReference>
<dbReference type="Gene3D" id="1.25.40.10">
    <property type="entry name" value="Tetratricopeptide repeat domain"/>
    <property type="match status" value="1"/>
</dbReference>
<dbReference type="InterPro" id="IPR001387">
    <property type="entry name" value="Cro/C1-type_HTH"/>
</dbReference>
<gene>
    <name evidence="2" type="ORF">HCJ38_01095</name>
</gene>
<dbReference type="PROSITE" id="PS50943">
    <property type="entry name" value="HTH_CROC1"/>
    <property type="match status" value="1"/>
</dbReference>
<dbReference type="AlphaFoldDB" id="A0A7X1C7V1"/>
<evidence type="ECO:0000313" key="2">
    <source>
        <dbReference type="EMBL" id="MBC1487621.1"/>
    </source>
</evidence>
<dbReference type="RefSeq" id="WP_185380454.1">
    <property type="nucleotide sequence ID" value="NZ_JAASTW010000001.1"/>
</dbReference>
<dbReference type="InterPro" id="IPR011990">
    <property type="entry name" value="TPR-like_helical_dom_sf"/>
</dbReference>
<dbReference type="InterPro" id="IPR053163">
    <property type="entry name" value="HTH-type_regulator_Rgg"/>
</dbReference>
<dbReference type="PANTHER" id="PTHR37038">
    <property type="entry name" value="TRANSCRIPTIONAL REGULATOR-RELATED"/>
    <property type="match status" value="1"/>
</dbReference>
<dbReference type="CDD" id="cd00093">
    <property type="entry name" value="HTH_XRE"/>
    <property type="match status" value="1"/>
</dbReference>
<evidence type="ECO:0000313" key="3">
    <source>
        <dbReference type="Proteomes" id="UP000561617"/>
    </source>
</evidence>
<dbReference type="SMART" id="SM00530">
    <property type="entry name" value="HTH_XRE"/>
    <property type="match status" value="1"/>
</dbReference>
<name>A0A7X1C7V1_9LIST</name>
<dbReference type="Pfam" id="PF12844">
    <property type="entry name" value="HTH_19"/>
    <property type="match status" value="1"/>
</dbReference>
<accession>A0A7X1C7V1</accession>
<dbReference type="GO" id="GO:0003677">
    <property type="term" value="F:DNA binding"/>
    <property type="evidence" value="ECO:0007669"/>
    <property type="project" value="InterPro"/>
</dbReference>
<dbReference type="PANTHER" id="PTHR37038:SF13">
    <property type="entry name" value="HTH CRO_C1-TYPE DOMAIN-CONTAINING PROTEIN"/>
    <property type="match status" value="1"/>
</dbReference>
<organism evidence="2 3">
    <name type="scientific">Listeria immobilis</name>
    <dbReference type="NCBI Taxonomy" id="2713502"/>
    <lineage>
        <taxon>Bacteria</taxon>
        <taxon>Bacillati</taxon>
        <taxon>Bacillota</taxon>
        <taxon>Bacilli</taxon>
        <taxon>Bacillales</taxon>
        <taxon>Listeriaceae</taxon>
        <taxon>Listeria</taxon>
    </lineage>
</organism>
<dbReference type="Pfam" id="PF21259">
    <property type="entry name" value="Rgg_C"/>
    <property type="match status" value="1"/>
</dbReference>
<sequence length="288" mass="33723">MNKTIGDTVKFIRKAKNINQKKVCLNNISRSTLVKIEGNQTNPTVDTFEHILRQLGVRYDEFSLILNNFQLSERQKLLEKFNNINTSIRLKQWSALEKEMRQYLLTEPDPIIQEYLLIVRALIIIESEDDYAKAAQCVLPIWERISKNDVWFMDDIQLLTCIFFMFDSQVALTISQRLIKQTEKYQHVTNIKRIRTNTLMNISTLLLNQQDYSNALDYINLTIQNAKENEYYTLWLFSKGTKGILLCLLHQRSEGIPLIEESIKLLNGLEQNDIAEALKKDVKNYINI</sequence>
<reference evidence="2 3" key="1">
    <citation type="submission" date="2020-03" db="EMBL/GenBank/DDBJ databases">
        <title>Soil Listeria distribution.</title>
        <authorList>
            <person name="Liao J."/>
            <person name="Wiedmann M."/>
        </authorList>
    </citation>
    <scope>NUCLEOTIDE SEQUENCE [LARGE SCALE GENOMIC DNA]</scope>
    <source>
        <strain evidence="2 3">FSL L7-1554</strain>
    </source>
</reference>
<dbReference type="EMBL" id="JAASTW010000001">
    <property type="protein sequence ID" value="MBC1487621.1"/>
    <property type="molecule type" value="Genomic_DNA"/>
</dbReference>
<dbReference type="SUPFAM" id="SSF47413">
    <property type="entry name" value="lambda repressor-like DNA-binding domains"/>
    <property type="match status" value="1"/>
</dbReference>
<feature type="domain" description="HTH cro/C1-type" evidence="1">
    <location>
        <begin position="9"/>
        <end position="62"/>
    </location>
</feature>